<organism evidence="1 2">
    <name type="scientific">Xenotaenia resolanae</name>
    <dbReference type="NCBI Taxonomy" id="208358"/>
    <lineage>
        <taxon>Eukaryota</taxon>
        <taxon>Metazoa</taxon>
        <taxon>Chordata</taxon>
        <taxon>Craniata</taxon>
        <taxon>Vertebrata</taxon>
        <taxon>Euteleostomi</taxon>
        <taxon>Actinopterygii</taxon>
        <taxon>Neopterygii</taxon>
        <taxon>Teleostei</taxon>
        <taxon>Neoteleostei</taxon>
        <taxon>Acanthomorphata</taxon>
        <taxon>Ovalentaria</taxon>
        <taxon>Atherinomorphae</taxon>
        <taxon>Cyprinodontiformes</taxon>
        <taxon>Goodeidae</taxon>
        <taxon>Xenotaenia</taxon>
    </lineage>
</organism>
<accession>A0ABV0WFQ4</accession>
<evidence type="ECO:0000313" key="2">
    <source>
        <dbReference type="Proteomes" id="UP001444071"/>
    </source>
</evidence>
<protein>
    <submittedName>
        <fullName evidence="1">Uncharacterized protein</fullName>
    </submittedName>
</protein>
<dbReference type="Proteomes" id="UP001444071">
    <property type="component" value="Unassembled WGS sequence"/>
</dbReference>
<name>A0ABV0WFQ4_9TELE</name>
<reference evidence="1 2" key="1">
    <citation type="submission" date="2021-06" db="EMBL/GenBank/DDBJ databases">
        <authorList>
            <person name="Palmer J.M."/>
        </authorList>
    </citation>
    <scope>NUCLEOTIDE SEQUENCE [LARGE SCALE GENOMIC DNA]</scope>
    <source>
        <strain evidence="1 2">XR_2019</strain>
        <tissue evidence="1">Muscle</tissue>
    </source>
</reference>
<dbReference type="EMBL" id="JAHRIM010044051">
    <property type="protein sequence ID" value="MEQ2267954.1"/>
    <property type="molecule type" value="Genomic_DNA"/>
</dbReference>
<sequence length="116" mass="13112">MFSETGWIASEQQFSSLDTIPCSFVCMFSIMVMLKGEFIPTLMSFPLSNSLSLKRPLYLASSAYQLRLAFLSLLEESTLTAGYHQHWMICSIGPKRLNLVTSDQSTFFAMFALFIT</sequence>
<keyword evidence="2" id="KW-1185">Reference proteome</keyword>
<evidence type="ECO:0000313" key="1">
    <source>
        <dbReference type="EMBL" id="MEQ2267954.1"/>
    </source>
</evidence>
<gene>
    <name evidence="1" type="ORF">XENORESO_012904</name>
</gene>
<proteinExistence type="predicted"/>
<comment type="caution">
    <text evidence="1">The sequence shown here is derived from an EMBL/GenBank/DDBJ whole genome shotgun (WGS) entry which is preliminary data.</text>
</comment>